<dbReference type="PROSITE" id="PS51569">
    <property type="entry name" value="DOT1"/>
    <property type="match status" value="1"/>
</dbReference>
<feature type="domain" description="DOT1" evidence="6">
    <location>
        <begin position="1"/>
        <end position="201"/>
    </location>
</feature>
<dbReference type="Gene3D" id="3.40.50.150">
    <property type="entry name" value="Vaccinia Virus protein VP39"/>
    <property type="match status" value="1"/>
</dbReference>
<name>A0A2S9XCE5_9BACT</name>
<comment type="caution">
    <text evidence="7">The sequence shown here is derived from an EMBL/GenBank/DDBJ whole genome shotgun (WGS) entry which is preliminary data.</text>
</comment>
<accession>A0A2S9XCE5</accession>
<dbReference type="InterPro" id="IPR029063">
    <property type="entry name" value="SAM-dependent_MTases_sf"/>
</dbReference>
<keyword evidence="3" id="KW-0156">Chromatin regulator</keyword>
<dbReference type="AlphaFoldDB" id="A0A2S9XCE5"/>
<organism evidence="7 8">
    <name type="scientific">Enhygromyxa salina</name>
    <dbReference type="NCBI Taxonomy" id="215803"/>
    <lineage>
        <taxon>Bacteria</taxon>
        <taxon>Pseudomonadati</taxon>
        <taxon>Myxococcota</taxon>
        <taxon>Polyangia</taxon>
        <taxon>Nannocystales</taxon>
        <taxon>Nannocystaceae</taxon>
        <taxon>Enhygromyxa</taxon>
    </lineage>
</organism>
<evidence type="ECO:0000313" key="7">
    <source>
        <dbReference type="EMBL" id="PRP90526.1"/>
    </source>
</evidence>
<proteinExistence type="predicted"/>
<dbReference type="PANTHER" id="PTHR21451:SF19">
    <property type="entry name" value="ACTIVATED IN BLOCKED UNFOLDED PROTEIN RESPONSE"/>
    <property type="match status" value="1"/>
</dbReference>
<evidence type="ECO:0000256" key="5">
    <source>
        <dbReference type="ARBA" id="ARBA00047770"/>
    </source>
</evidence>
<dbReference type="Proteomes" id="UP000237968">
    <property type="component" value="Unassembled WGS sequence"/>
</dbReference>
<comment type="catalytic activity">
    <reaction evidence="5">
        <text>L-lysyl(79)-[histone H3] + 3 S-adenosyl-L-methionine = N(6),N(6),N(6)-trimethyl-L-lysyl(79)-[histone H3] + 3 S-adenosyl-L-homocysteine + 3 H(+)</text>
        <dbReference type="Rhea" id="RHEA:60328"/>
        <dbReference type="Rhea" id="RHEA-COMP:15549"/>
        <dbReference type="Rhea" id="RHEA-COMP:15552"/>
        <dbReference type="ChEBI" id="CHEBI:15378"/>
        <dbReference type="ChEBI" id="CHEBI:29969"/>
        <dbReference type="ChEBI" id="CHEBI:57856"/>
        <dbReference type="ChEBI" id="CHEBI:59789"/>
        <dbReference type="ChEBI" id="CHEBI:61961"/>
        <dbReference type="EC" id="2.1.1.360"/>
    </reaction>
</comment>
<evidence type="ECO:0000256" key="3">
    <source>
        <dbReference type="ARBA" id="ARBA00022853"/>
    </source>
</evidence>
<dbReference type="EC" id="2.1.1.360" evidence="1"/>
<dbReference type="PANTHER" id="PTHR21451">
    <property type="entry name" value="HISTONE H3 METHYLTRANSFERASE"/>
    <property type="match status" value="1"/>
</dbReference>
<evidence type="ECO:0000313" key="8">
    <source>
        <dbReference type="Proteomes" id="UP000237968"/>
    </source>
</evidence>
<dbReference type="GO" id="GO:0140956">
    <property type="term" value="F:histone H3K79 trimethyltransferase activity"/>
    <property type="evidence" value="ECO:0007669"/>
    <property type="project" value="UniProtKB-EC"/>
</dbReference>
<evidence type="ECO:0000259" key="6">
    <source>
        <dbReference type="PROSITE" id="PS51569"/>
    </source>
</evidence>
<dbReference type="RefSeq" id="WP_106395608.1">
    <property type="nucleotide sequence ID" value="NZ_PVNK01000279.1"/>
</dbReference>
<gene>
    <name evidence="7" type="ORF">ENSA5_64410</name>
</gene>
<protein>
    <recommendedName>
        <fullName evidence="2">Histone-lysine N-methyltransferase, H3 lysine-79 specific</fullName>
        <ecNumber evidence="1">2.1.1.360</ecNumber>
    </recommendedName>
    <alternativeName>
        <fullName evidence="4">Histone H3-K79 methyltransferase</fullName>
    </alternativeName>
</protein>
<reference evidence="7 8" key="1">
    <citation type="submission" date="2018-03" db="EMBL/GenBank/DDBJ databases">
        <title>Draft Genome Sequences of the Obligatory Marine Myxobacteria Enhygromyxa salina SWB005.</title>
        <authorList>
            <person name="Poehlein A."/>
            <person name="Moghaddam J.A."/>
            <person name="Harms H."/>
            <person name="Alanjari M."/>
            <person name="Koenig G.M."/>
            <person name="Daniel R."/>
            <person name="Schaeberle T.F."/>
        </authorList>
    </citation>
    <scope>NUCLEOTIDE SEQUENCE [LARGE SCALE GENOMIC DNA]</scope>
    <source>
        <strain evidence="7 8">SWB005</strain>
    </source>
</reference>
<dbReference type="InterPro" id="IPR025789">
    <property type="entry name" value="DOT1_dom"/>
</dbReference>
<dbReference type="Pfam" id="PF08123">
    <property type="entry name" value="DOT1"/>
    <property type="match status" value="1"/>
</dbReference>
<sequence>MSGPGHDARAQLRRLYRGLDGFEIPREDERKVARSRGSSTYGELMPTATIRLLAQLELGRRDHFVDLGAGLGKVVLLAAMTTKVGRARGVELSPARVAIAEQALARAKRERIPGVSRAAFVEDDMLRCDLDEATVIYTCSTAFSAAFMARLQRRLATLPRLRRLASLQDFDPHPAFELREIYKLDASWKRRTKVHVYARVR</sequence>
<evidence type="ECO:0000256" key="1">
    <source>
        <dbReference type="ARBA" id="ARBA00012190"/>
    </source>
</evidence>
<dbReference type="InterPro" id="IPR030445">
    <property type="entry name" value="H3-K79_meTrfase"/>
</dbReference>
<dbReference type="EMBL" id="PVNK01000279">
    <property type="protein sequence ID" value="PRP90526.1"/>
    <property type="molecule type" value="Genomic_DNA"/>
</dbReference>
<dbReference type="GO" id="GO:0051726">
    <property type="term" value="P:regulation of cell cycle"/>
    <property type="evidence" value="ECO:0007669"/>
    <property type="project" value="InterPro"/>
</dbReference>
<evidence type="ECO:0000256" key="2">
    <source>
        <dbReference type="ARBA" id="ARBA00020987"/>
    </source>
</evidence>
<evidence type="ECO:0000256" key="4">
    <source>
        <dbReference type="ARBA" id="ARBA00029821"/>
    </source>
</evidence>
<dbReference type="OrthoDB" id="5495550at2"/>
<keyword evidence="8" id="KW-1185">Reference proteome</keyword>
<dbReference type="SUPFAM" id="SSF53335">
    <property type="entry name" value="S-adenosyl-L-methionine-dependent methyltransferases"/>
    <property type="match status" value="1"/>
</dbReference>